<evidence type="ECO:0000256" key="4">
    <source>
        <dbReference type="HAMAP-Rule" id="MF_01369"/>
    </source>
</evidence>
<dbReference type="GO" id="GO:0003735">
    <property type="term" value="F:structural constituent of ribosome"/>
    <property type="evidence" value="ECO:0007669"/>
    <property type="project" value="InterPro"/>
</dbReference>
<comment type="function">
    <text evidence="4">One of the early assembly proteins it binds 23S rRNA. One of the proteins that surrounds the polypeptide exit tunnel on the outside of the ribosome. Forms the main docking site for trigger factor binding to the ribosome.</text>
</comment>
<evidence type="ECO:0000313" key="5">
    <source>
        <dbReference type="EMBL" id="OGG63991.1"/>
    </source>
</evidence>
<evidence type="ECO:0000313" key="6">
    <source>
        <dbReference type="Proteomes" id="UP000178328"/>
    </source>
</evidence>
<dbReference type="GO" id="GO:1990904">
    <property type="term" value="C:ribonucleoprotein complex"/>
    <property type="evidence" value="ECO:0007669"/>
    <property type="project" value="UniProtKB-KW"/>
</dbReference>
<dbReference type="GO" id="GO:0019843">
    <property type="term" value="F:rRNA binding"/>
    <property type="evidence" value="ECO:0007669"/>
    <property type="project" value="UniProtKB-UniRule"/>
</dbReference>
<keyword evidence="2 4" id="KW-0689">Ribosomal protein</keyword>
<organism evidence="5 6">
    <name type="scientific">Candidatus Kaiserbacteria bacterium RIFCSPHIGHO2_02_FULL_54_11b</name>
    <dbReference type="NCBI Taxonomy" id="1798494"/>
    <lineage>
        <taxon>Bacteria</taxon>
        <taxon>Candidatus Kaiseribacteriota</taxon>
    </lineage>
</organism>
<proteinExistence type="inferred from homology"/>
<name>A0A1F6DRD2_9BACT</name>
<keyword evidence="4" id="KW-0694">RNA-binding</keyword>
<keyword evidence="4" id="KW-0699">rRNA-binding</keyword>
<comment type="subunit">
    <text evidence="4">Part of the 50S ribosomal subunit. Contacts protein L29, and trigger factor when it is bound to the ribosome.</text>
</comment>
<dbReference type="InterPro" id="IPR013025">
    <property type="entry name" value="Ribosomal_uL23-like"/>
</dbReference>
<dbReference type="SUPFAM" id="SSF54189">
    <property type="entry name" value="Ribosomal proteins S24e, L23 and L15e"/>
    <property type="match status" value="1"/>
</dbReference>
<dbReference type="STRING" id="1798494.A3C18_00910"/>
<comment type="similarity">
    <text evidence="1 4">Belongs to the universal ribosomal protein uL23 family.</text>
</comment>
<keyword evidence="3 4" id="KW-0687">Ribonucleoprotein</keyword>
<accession>A0A1F6DRD2</accession>
<evidence type="ECO:0000256" key="3">
    <source>
        <dbReference type="ARBA" id="ARBA00023274"/>
    </source>
</evidence>
<reference evidence="5 6" key="1">
    <citation type="journal article" date="2016" name="Nat. Commun.">
        <title>Thousands of microbial genomes shed light on interconnected biogeochemical processes in an aquifer system.</title>
        <authorList>
            <person name="Anantharaman K."/>
            <person name="Brown C.T."/>
            <person name="Hug L.A."/>
            <person name="Sharon I."/>
            <person name="Castelle C.J."/>
            <person name="Probst A.J."/>
            <person name="Thomas B.C."/>
            <person name="Singh A."/>
            <person name="Wilkins M.J."/>
            <person name="Karaoz U."/>
            <person name="Brodie E.L."/>
            <person name="Williams K.H."/>
            <person name="Hubbard S.S."/>
            <person name="Banfield J.F."/>
        </authorList>
    </citation>
    <scope>NUCLEOTIDE SEQUENCE [LARGE SCALE GENOMIC DNA]</scope>
</reference>
<dbReference type="Pfam" id="PF00276">
    <property type="entry name" value="Ribosomal_L23"/>
    <property type="match status" value="1"/>
</dbReference>
<dbReference type="Gene3D" id="3.30.70.330">
    <property type="match status" value="1"/>
</dbReference>
<comment type="caution">
    <text evidence="5">The sequence shown here is derived from an EMBL/GenBank/DDBJ whole genome shotgun (WGS) entry which is preliminary data.</text>
</comment>
<gene>
    <name evidence="4" type="primary">rplW</name>
    <name evidence="5" type="ORF">A3C18_00910</name>
</gene>
<dbReference type="EMBL" id="MFLH01000042">
    <property type="protein sequence ID" value="OGG63991.1"/>
    <property type="molecule type" value="Genomic_DNA"/>
</dbReference>
<protein>
    <recommendedName>
        <fullName evidence="4">Large ribosomal subunit protein uL23</fullName>
    </recommendedName>
</protein>
<dbReference type="InterPro" id="IPR012678">
    <property type="entry name" value="Ribosomal_uL23/eL15/eS24_sf"/>
</dbReference>
<dbReference type="InterPro" id="IPR012677">
    <property type="entry name" value="Nucleotide-bd_a/b_plait_sf"/>
</dbReference>
<dbReference type="AlphaFoldDB" id="A0A1F6DRD2"/>
<evidence type="ECO:0000256" key="1">
    <source>
        <dbReference type="ARBA" id="ARBA00006700"/>
    </source>
</evidence>
<evidence type="ECO:0000256" key="2">
    <source>
        <dbReference type="ARBA" id="ARBA00022980"/>
    </source>
</evidence>
<dbReference type="HAMAP" id="MF_01369_B">
    <property type="entry name" value="Ribosomal_uL23_B"/>
    <property type="match status" value="1"/>
</dbReference>
<dbReference type="GO" id="GO:0006412">
    <property type="term" value="P:translation"/>
    <property type="evidence" value="ECO:0007669"/>
    <property type="project" value="UniProtKB-UniRule"/>
</dbReference>
<sequence length="94" mass="10599">MNDYSHILKHTRITEKASMHQGSGVYTFDVAPRATKRDIMRAVQALYKVVPRKVAIVTVPAKKVRHMRTGREGVKKGGKKAYVYLKKGETITIS</sequence>
<dbReference type="GO" id="GO:0005840">
    <property type="term" value="C:ribosome"/>
    <property type="evidence" value="ECO:0007669"/>
    <property type="project" value="UniProtKB-KW"/>
</dbReference>
<dbReference type="Proteomes" id="UP000178328">
    <property type="component" value="Unassembled WGS sequence"/>
</dbReference>